<dbReference type="EMBL" id="BAAAOF010000007">
    <property type="protein sequence ID" value="GAA1936633.1"/>
    <property type="molecule type" value="Genomic_DNA"/>
</dbReference>
<name>A0ABN2PX45_9MICO</name>
<evidence type="ECO:0000313" key="3">
    <source>
        <dbReference type="Proteomes" id="UP001501343"/>
    </source>
</evidence>
<dbReference type="Proteomes" id="UP001501343">
    <property type="component" value="Unassembled WGS sequence"/>
</dbReference>
<keyword evidence="1" id="KW-1133">Transmembrane helix</keyword>
<sequence length="217" mass="22983">MRAVSLPELFTTGQHVQTPKPIGVRRAAVRMVAGGLLACVLAGVVIPVALAPNYPPALADVPLPTAAPSTTPRPDLAAAEVDIVRVTESTYASQPGDGSPIQYEAPRIMQAGEVLVQLTGVRIRGEEVTQGTQVVRFELIDALSGETLGAVDTSRVDGVDGEPAVLATLTEPKATYLRVASHVRGDGTCHGCQPGEYSYEHPIWHTWSALVQFDKAR</sequence>
<gene>
    <name evidence="2" type="ORF">GCM10009775_30690</name>
</gene>
<proteinExistence type="predicted"/>
<keyword evidence="1" id="KW-0812">Transmembrane</keyword>
<organism evidence="2 3">
    <name type="scientific">Microbacterium aoyamense</name>
    <dbReference type="NCBI Taxonomy" id="344166"/>
    <lineage>
        <taxon>Bacteria</taxon>
        <taxon>Bacillati</taxon>
        <taxon>Actinomycetota</taxon>
        <taxon>Actinomycetes</taxon>
        <taxon>Micrococcales</taxon>
        <taxon>Microbacteriaceae</taxon>
        <taxon>Microbacterium</taxon>
    </lineage>
</organism>
<feature type="transmembrane region" description="Helical" evidence="1">
    <location>
        <begin position="27"/>
        <end position="50"/>
    </location>
</feature>
<evidence type="ECO:0000313" key="2">
    <source>
        <dbReference type="EMBL" id="GAA1936633.1"/>
    </source>
</evidence>
<keyword evidence="1" id="KW-0472">Membrane</keyword>
<protein>
    <submittedName>
        <fullName evidence="2">Uncharacterized protein</fullName>
    </submittedName>
</protein>
<reference evidence="2 3" key="1">
    <citation type="journal article" date="2019" name="Int. J. Syst. Evol. Microbiol.">
        <title>The Global Catalogue of Microorganisms (GCM) 10K type strain sequencing project: providing services to taxonomists for standard genome sequencing and annotation.</title>
        <authorList>
            <consortium name="The Broad Institute Genomics Platform"/>
            <consortium name="The Broad Institute Genome Sequencing Center for Infectious Disease"/>
            <person name="Wu L."/>
            <person name="Ma J."/>
        </authorList>
    </citation>
    <scope>NUCLEOTIDE SEQUENCE [LARGE SCALE GENOMIC DNA]</scope>
    <source>
        <strain evidence="2 3">JCM 14900</strain>
    </source>
</reference>
<evidence type="ECO:0000256" key="1">
    <source>
        <dbReference type="SAM" id="Phobius"/>
    </source>
</evidence>
<comment type="caution">
    <text evidence="2">The sequence shown here is derived from an EMBL/GenBank/DDBJ whole genome shotgun (WGS) entry which is preliminary data.</text>
</comment>
<accession>A0ABN2PX45</accession>
<keyword evidence="3" id="KW-1185">Reference proteome</keyword>